<dbReference type="Gene3D" id="3.80.10.10">
    <property type="entry name" value="Ribonuclease Inhibitor"/>
    <property type="match status" value="1"/>
</dbReference>
<reference evidence="1" key="2">
    <citation type="journal article" date="2023" name="Int. J. Mol. Sci.">
        <title>De Novo Assembly and Annotation of 11 Diverse Shrub Willow (Salix) Genomes Reveals Novel Gene Organization in Sex-Linked Regions.</title>
        <authorList>
            <person name="Hyden B."/>
            <person name="Feng K."/>
            <person name="Yates T.B."/>
            <person name="Jawdy S."/>
            <person name="Cereghino C."/>
            <person name="Smart L.B."/>
            <person name="Muchero W."/>
        </authorList>
    </citation>
    <scope>NUCLEOTIDE SEQUENCE</scope>
    <source>
        <tissue evidence="1">Shoot tip</tissue>
    </source>
</reference>
<gene>
    <name evidence="1" type="ORF">OIU79_026766</name>
</gene>
<protein>
    <submittedName>
        <fullName evidence="1">Uncharacterized protein</fullName>
    </submittedName>
</protein>
<dbReference type="Proteomes" id="UP001151532">
    <property type="component" value="Chromosome 16"/>
</dbReference>
<accession>A0A9Q0VSH5</accession>
<evidence type="ECO:0000313" key="1">
    <source>
        <dbReference type="EMBL" id="KAJ6753992.1"/>
    </source>
</evidence>
<reference evidence="1" key="1">
    <citation type="submission" date="2022-11" db="EMBL/GenBank/DDBJ databases">
        <authorList>
            <person name="Hyden B.L."/>
            <person name="Feng K."/>
            <person name="Yates T."/>
            <person name="Jawdy S."/>
            <person name="Smart L.B."/>
            <person name="Muchero W."/>
        </authorList>
    </citation>
    <scope>NUCLEOTIDE SEQUENCE</scope>
    <source>
        <tissue evidence="1">Shoot tip</tissue>
    </source>
</reference>
<evidence type="ECO:0000313" key="2">
    <source>
        <dbReference type="Proteomes" id="UP001151532"/>
    </source>
</evidence>
<name>A0A9Q0VSH5_SALPP</name>
<dbReference type="EMBL" id="JAPFFK010000007">
    <property type="protein sequence ID" value="KAJ6753992.1"/>
    <property type="molecule type" value="Genomic_DNA"/>
</dbReference>
<dbReference type="AlphaFoldDB" id="A0A9Q0VSH5"/>
<sequence length="109" mass="12085">MKIETHCCRSHEHARLCPDKGLHLHIISQVANCCNISELGFHGNITEKEVLAIVEGLPELRILDFSDSTLSSKALLMVLDGKLKCLYELNVLHCLIKDVDGKDIGCPYG</sequence>
<proteinExistence type="predicted"/>
<organism evidence="1 2">
    <name type="scientific">Salix purpurea</name>
    <name type="common">Purple osier willow</name>
    <dbReference type="NCBI Taxonomy" id="77065"/>
    <lineage>
        <taxon>Eukaryota</taxon>
        <taxon>Viridiplantae</taxon>
        <taxon>Streptophyta</taxon>
        <taxon>Embryophyta</taxon>
        <taxon>Tracheophyta</taxon>
        <taxon>Spermatophyta</taxon>
        <taxon>Magnoliopsida</taxon>
        <taxon>eudicotyledons</taxon>
        <taxon>Gunneridae</taxon>
        <taxon>Pentapetalae</taxon>
        <taxon>rosids</taxon>
        <taxon>fabids</taxon>
        <taxon>Malpighiales</taxon>
        <taxon>Salicaceae</taxon>
        <taxon>Saliceae</taxon>
        <taxon>Salix</taxon>
    </lineage>
</organism>
<dbReference type="OrthoDB" id="1929062at2759"/>
<keyword evidence="2" id="KW-1185">Reference proteome</keyword>
<dbReference type="SUPFAM" id="SSF52047">
    <property type="entry name" value="RNI-like"/>
    <property type="match status" value="1"/>
</dbReference>
<comment type="caution">
    <text evidence="1">The sequence shown here is derived from an EMBL/GenBank/DDBJ whole genome shotgun (WGS) entry which is preliminary data.</text>
</comment>
<dbReference type="InterPro" id="IPR032675">
    <property type="entry name" value="LRR_dom_sf"/>
</dbReference>